<proteinExistence type="predicted"/>
<evidence type="ECO:0000313" key="1">
    <source>
        <dbReference type="EMBL" id="GMH19962.1"/>
    </source>
</evidence>
<protein>
    <submittedName>
        <fullName evidence="1">Uncharacterized protein</fullName>
    </submittedName>
</protein>
<comment type="caution">
    <text evidence="1">The sequence shown here is derived from an EMBL/GenBank/DDBJ whole genome shotgun (WGS) entry which is preliminary data.</text>
</comment>
<reference evidence="1" key="1">
    <citation type="submission" date="2023-05" db="EMBL/GenBank/DDBJ databases">
        <title>Nepenthes gracilis genome sequencing.</title>
        <authorList>
            <person name="Fukushima K."/>
        </authorList>
    </citation>
    <scope>NUCLEOTIDE SEQUENCE</scope>
    <source>
        <strain evidence="1">SING2019-196</strain>
    </source>
</reference>
<dbReference type="EMBL" id="BSYO01000021">
    <property type="protein sequence ID" value="GMH19962.1"/>
    <property type="molecule type" value="Genomic_DNA"/>
</dbReference>
<evidence type="ECO:0000313" key="2">
    <source>
        <dbReference type="Proteomes" id="UP001279734"/>
    </source>
</evidence>
<organism evidence="1 2">
    <name type="scientific">Nepenthes gracilis</name>
    <name type="common">Slender pitcher plant</name>
    <dbReference type="NCBI Taxonomy" id="150966"/>
    <lineage>
        <taxon>Eukaryota</taxon>
        <taxon>Viridiplantae</taxon>
        <taxon>Streptophyta</taxon>
        <taxon>Embryophyta</taxon>
        <taxon>Tracheophyta</taxon>
        <taxon>Spermatophyta</taxon>
        <taxon>Magnoliopsida</taxon>
        <taxon>eudicotyledons</taxon>
        <taxon>Gunneridae</taxon>
        <taxon>Pentapetalae</taxon>
        <taxon>Caryophyllales</taxon>
        <taxon>Nepenthaceae</taxon>
        <taxon>Nepenthes</taxon>
    </lineage>
</organism>
<accession>A0AAD3XW84</accession>
<gene>
    <name evidence="1" type="ORF">Nepgr_021803</name>
</gene>
<keyword evidence="2" id="KW-1185">Reference proteome</keyword>
<dbReference type="Proteomes" id="UP001279734">
    <property type="component" value="Unassembled WGS sequence"/>
</dbReference>
<name>A0AAD3XW84_NEPGR</name>
<sequence>MRLTLITNGSPLDVEFVKGRVNSLMQLTWILSRTLFLPVRNLLVSPSQILVLLESENEAEKSTASTRDVLVNPMHDSTQAEGVHKIRSSSMELSANGVDFDLTPNSITNLSCKYPRDASNMAEEVVNDENDFYDPTLNTLKKLLEANAIETYLNSLNPEGRQTVQDFIEKCFRFGEYCRIACVDYYGLLRSSIYRQGSFGRFAVFGGLLLNAKIVGQLEDLPGLLLPSMKKMSRWCLADQRVDRQDGFWLVNKLIGQLSCLR</sequence>
<dbReference type="AlphaFoldDB" id="A0AAD3XW84"/>